<protein>
    <submittedName>
        <fullName evidence="2">Uncharacterized protein</fullName>
    </submittedName>
</protein>
<keyword evidence="1" id="KW-1133">Transmembrane helix</keyword>
<sequence length="47" mass="5216">MTGIEMQWIWNFTYAVGVGLVVYGLILLLPAIGAAAHNLRDRLKKDS</sequence>
<organism evidence="2 3">
    <name type="scientific">Rhodococcus hoagii</name>
    <name type="common">Corynebacterium equii</name>
    <dbReference type="NCBI Taxonomy" id="43767"/>
    <lineage>
        <taxon>Bacteria</taxon>
        <taxon>Bacillati</taxon>
        <taxon>Actinomycetota</taxon>
        <taxon>Actinomycetes</taxon>
        <taxon>Mycobacteriales</taxon>
        <taxon>Nocardiaceae</taxon>
        <taxon>Prescottella</taxon>
    </lineage>
</organism>
<feature type="transmembrane region" description="Helical" evidence="1">
    <location>
        <begin position="12"/>
        <end position="36"/>
    </location>
</feature>
<name>A0A9Q4ZIV3_RHOHA</name>
<accession>A0A9Q4ZIV3</accession>
<dbReference type="Proteomes" id="UP000603463">
    <property type="component" value="Unassembled WGS sequence"/>
</dbReference>
<reference evidence="2" key="1">
    <citation type="journal article" date="2020" name="Environ. Microbiol.">
        <title>The novel and transferable erm(51) gene confers Macrolides, Lincosamides, and Streptogramins B (MLSB) resistance to clonal Rhodococcus equi in the environment.</title>
        <authorList>
            <person name="Huber L."/>
            <person name="Giguere S."/>
            <person name="Slovis N.M."/>
            <person name="Alvarez-Narvaez S."/>
            <person name="Hart K.A."/>
            <person name="Greiter M."/>
            <person name="Morris E.R.A."/>
            <person name="Cohen N.D."/>
        </authorList>
    </citation>
    <scope>NUCLEOTIDE SEQUENCE</scope>
    <source>
        <strain evidence="2">Lh_116_1</strain>
    </source>
</reference>
<gene>
    <name evidence="2" type="ORF">GS882_03855</name>
</gene>
<evidence type="ECO:0000313" key="2">
    <source>
        <dbReference type="EMBL" id="NKT77347.1"/>
    </source>
</evidence>
<keyword evidence="1" id="KW-0812">Transmembrane</keyword>
<keyword evidence="1" id="KW-0472">Membrane</keyword>
<evidence type="ECO:0000313" key="3">
    <source>
        <dbReference type="Proteomes" id="UP000603463"/>
    </source>
</evidence>
<dbReference type="EMBL" id="WVBC01000002">
    <property type="protein sequence ID" value="NKT77347.1"/>
    <property type="molecule type" value="Genomic_DNA"/>
</dbReference>
<comment type="caution">
    <text evidence="2">The sequence shown here is derived from an EMBL/GenBank/DDBJ whole genome shotgun (WGS) entry which is preliminary data.</text>
</comment>
<evidence type="ECO:0000256" key="1">
    <source>
        <dbReference type="SAM" id="Phobius"/>
    </source>
</evidence>
<proteinExistence type="predicted"/>
<dbReference type="AlphaFoldDB" id="A0A9Q4ZIV3"/>